<gene>
    <name evidence="2" type="ORF">AVEN_139840_1</name>
</gene>
<dbReference type="Proteomes" id="UP000499080">
    <property type="component" value="Unassembled WGS sequence"/>
</dbReference>
<accession>A0A4Y2FYR7</accession>
<proteinExistence type="predicted"/>
<name>A0A4Y2FYR7_ARAVE</name>
<reference evidence="2 3" key="1">
    <citation type="journal article" date="2019" name="Sci. Rep.">
        <title>Orb-weaving spider Araneus ventricosus genome elucidates the spidroin gene catalogue.</title>
        <authorList>
            <person name="Kono N."/>
            <person name="Nakamura H."/>
            <person name="Ohtoshi R."/>
            <person name="Moran D.A.P."/>
            <person name="Shinohara A."/>
            <person name="Yoshida Y."/>
            <person name="Fujiwara M."/>
            <person name="Mori M."/>
            <person name="Tomita M."/>
            <person name="Arakawa K."/>
        </authorList>
    </citation>
    <scope>NUCLEOTIDE SEQUENCE [LARGE SCALE GENOMIC DNA]</scope>
</reference>
<evidence type="ECO:0000313" key="2">
    <source>
        <dbReference type="EMBL" id="GBM46281.1"/>
    </source>
</evidence>
<evidence type="ECO:0000313" key="3">
    <source>
        <dbReference type="Proteomes" id="UP000499080"/>
    </source>
</evidence>
<sequence>MDIVILNRGRITRTAPEMEPHLQTSAPHQREEVWPLTCDLTSNIHGWFSVLNLEPFEPQAETCYRRFFSAKIISRFSSFASDSSVSPLDLTANVEKTNGEGESGTETFVSESKDGAETFVSESKDGTEAFVSESKDGTEAFVSESKDCVEASPNKSSIVMKVTSFEREYQR</sequence>
<organism evidence="2 3">
    <name type="scientific">Araneus ventricosus</name>
    <name type="common">Orbweaver spider</name>
    <name type="synonym">Epeira ventricosa</name>
    <dbReference type="NCBI Taxonomy" id="182803"/>
    <lineage>
        <taxon>Eukaryota</taxon>
        <taxon>Metazoa</taxon>
        <taxon>Ecdysozoa</taxon>
        <taxon>Arthropoda</taxon>
        <taxon>Chelicerata</taxon>
        <taxon>Arachnida</taxon>
        <taxon>Araneae</taxon>
        <taxon>Araneomorphae</taxon>
        <taxon>Entelegynae</taxon>
        <taxon>Araneoidea</taxon>
        <taxon>Araneidae</taxon>
        <taxon>Araneus</taxon>
    </lineage>
</organism>
<feature type="region of interest" description="Disordered" evidence="1">
    <location>
        <begin position="94"/>
        <end position="113"/>
    </location>
</feature>
<keyword evidence="3" id="KW-1185">Reference proteome</keyword>
<dbReference type="AlphaFoldDB" id="A0A4Y2FYR7"/>
<dbReference type="EMBL" id="BGPR01001130">
    <property type="protein sequence ID" value="GBM46281.1"/>
    <property type="molecule type" value="Genomic_DNA"/>
</dbReference>
<evidence type="ECO:0000256" key="1">
    <source>
        <dbReference type="SAM" id="MobiDB-lite"/>
    </source>
</evidence>
<comment type="caution">
    <text evidence="2">The sequence shown here is derived from an EMBL/GenBank/DDBJ whole genome shotgun (WGS) entry which is preliminary data.</text>
</comment>
<protein>
    <submittedName>
        <fullName evidence="2">Uncharacterized protein</fullName>
    </submittedName>
</protein>